<feature type="transmembrane region" description="Helical" evidence="9">
    <location>
        <begin position="232"/>
        <end position="252"/>
    </location>
</feature>
<keyword evidence="3 8" id="KW-0813">Transport</keyword>
<reference evidence="10 11" key="1">
    <citation type="submission" date="2023-11" db="EMBL/GenBank/DDBJ databases">
        <title>Coraliomargarita sp. nov., isolated from marine algae.</title>
        <authorList>
            <person name="Lee J.K."/>
            <person name="Baek J.H."/>
            <person name="Kim J.M."/>
            <person name="Choi D.G."/>
            <person name="Jeon C.O."/>
        </authorList>
    </citation>
    <scope>NUCLEOTIDE SEQUENCE [LARGE SCALE GENOMIC DNA]</scope>
    <source>
        <strain evidence="10 11">J2-16</strain>
    </source>
</reference>
<gene>
    <name evidence="10" type="ORF">SH580_09325</name>
</gene>
<dbReference type="RefSeq" id="WP_319834725.1">
    <property type="nucleotide sequence ID" value="NZ_CP138858.1"/>
</dbReference>
<name>A0ABZ0RS46_9BACT</name>
<feature type="transmembrane region" description="Helical" evidence="9">
    <location>
        <begin position="185"/>
        <end position="203"/>
    </location>
</feature>
<dbReference type="Pfam" id="PF00950">
    <property type="entry name" value="ABC-3"/>
    <property type="match status" value="1"/>
</dbReference>
<keyword evidence="7 9" id="KW-0472">Membrane</keyword>
<keyword evidence="5 8" id="KW-0812">Transmembrane</keyword>
<evidence type="ECO:0000256" key="9">
    <source>
        <dbReference type="SAM" id="Phobius"/>
    </source>
</evidence>
<dbReference type="CDD" id="cd06550">
    <property type="entry name" value="TM_ABC_iron-siderophores_like"/>
    <property type="match status" value="1"/>
</dbReference>
<feature type="transmembrane region" description="Helical" evidence="9">
    <location>
        <begin position="209"/>
        <end position="225"/>
    </location>
</feature>
<feature type="transmembrane region" description="Helical" evidence="9">
    <location>
        <begin position="61"/>
        <end position="78"/>
    </location>
</feature>
<dbReference type="Gene3D" id="1.10.3470.10">
    <property type="entry name" value="ABC transporter involved in vitamin B12 uptake, BtuC"/>
    <property type="match status" value="1"/>
</dbReference>
<accession>A0ABZ0RS46</accession>
<dbReference type="EMBL" id="CP138858">
    <property type="protein sequence ID" value="WPJ97911.1"/>
    <property type="molecule type" value="Genomic_DNA"/>
</dbReference>
<dbReference type="InterPro" id="IPR001626">
    <property type="entry name" value="ABC_TroCD"/>
</dbReference>
<dbReference type="PANTHER" id="PTHR30477">
    <property type="entry name" value="ABC-TRANSPORTER METAL-BINDING PROTEIN"/>
    <property type="match status" value="1"/>
</dbReference>
<evidence type="ECO:0000256" key="4">
    <source>
        <dbReference type="ARBA" id="ARBA00022475"/>
    </source>
</evidence>
<evidence type="ECO:0000256" key="1">
    <source>
        <dbReference type="ARBA" id="ARBA00004651"/>
    </source>
</evidence>
<dbReference type="PANTHER" id="PTHR30477:SF8">
    <property type="entry name" value="METAL TRANSPORT SYSTEM MEMBRANE PROTEIN CT_070-RELATED"/>
    <property type="match status" value="1"/>
</dbReference>
<dbReference type="Proteomes" id="UP001324993">
    <property type="component" value="Chromosome"/>
</dbReference>
<comment type="subcellular location">
    <subcellularLocation>
        <location evidence="1 8">Cell membrane</location>
        <topology evidence="1 8">Multi-pass membrane protein</topology>
    </subcellularLocation>
</comment>
<evidence type="ECO:0000256" key="6">
    <source>
        <dbReference type="ARBA" id="ARBA00022989"/>
    </source>
</evidence>
<feature type="transmembrane region" description="Helical" evidence="9">
    <location>
        <begin position="6"/>
        <end position="30"/>
    </location>
</feature>
<evidence type="ECO:0000256" key="8">
    <source>
        <dbReference type="RuleBase" id="RU003943"/>
    </source>
</evidence>
<protein>
    <submittedName>
        <fullName evidence="10">Metal ABC transporter permease</fullName>
    </submittedName>
</protein>
<evidence type="ECO:0000256" key="5">
    <source>
        <dbReference type="ARBA" id="ARBA00022692"/>
    </source>
</evidence>
<keyword evidence="11" id="KW-1185">Reference proteome</keyword>
<evidence type="ECO:0000256" key="2">
    <source>
        <dbReference type="ARBA" id="ARBA00008034"/>
    </source>
</evidence>
<evidence type="ECO:0000256" key="3">
    <source>
        <dbReference type="ARBA" id="ARBA00022448"/>
    </source>
</evidence>
<keyword evidence="6 9" id="KW-1133">Transmembrane helix</keyword>
<comment type="similarity">
    <text evidence="2 8">Belongs to the ABC-3 integral membrane protein family.</text>
</comment>
<feature type="transmembrane region" description="Helical" evidence="9">
    <location>
        <begin position="90"/>
        <end position="109"/>
    </location>
</feature>
<feature type="transmembrane region" description="Helical" evidence="9">
    <location>
        <begin position="145"/>
        <end position="164"/>
    </location>
</feature>
<evidence type="ECO:0000256" key="7">
    <source>
        <dbReference type="ARBA" id="ARBA00023136"/>
    </source>
</evidence>
<organism evidence="10 11">
    <name type="scientific">Coraliomargarita algicola</name>
    <dbReference type="NCBI Taxonomy" id="3092156"/>
    <lineage>
        <taxon>Bacteria</taxon>
        <taxon>Pseudomonadati</taxon>
        <taxon>Verrucomicrobiota</taxon>
        <taxon>Opitutia</taxon>
        <taxon>Puniceicoccales</taxon>
        <taxon>Coraliomargaritaceae</taxon>
        <taxon>Coraliomargarita</taxon>
    </lineage>
</organism>
<sequence length="310" mass="32832">MSWTTFDTWIAVTGMLCAISCAIPGCFLVLRKMSMMGDAISHAVLPGLAIAFFATGTRDSLPMFIGAAGVGILTALFTQWISQFGQVDRGAAMGIVFTTLFAIGLILIVRAADHVDLDASCVLYGAIELTPLDMVRLGPFELPRAAAVNGTILLVNLVVVILLFKELLISSFDPGLTDTLGFSPGFMHYLLMTMVAVTTVAAFESVGSIIVIAMLIVPAATALLISRRLVPIIIIACGVGSASAWLGHYLAIRIPPLFGISDTSSSGMMAFAAGILFTLAWIFAPNEGLIARFMRNRGGRDQPARDLTGV</sequence>
<evidence type="ECO:0000313" key="11">
    <source>
        <dbReference type="Proteomes" id="UP001324993"/>
    </source>
</evidence>
<dbReference type="InterPro" id="IPR037294">
    <property type="entry name" value="ABC_BtuC-like"/>
</dbReference>
<evidence type="ECO:0000313" key="10">
    <source>
        <dbReference type="EMBL" id="WPJ97911.1"/>
    </source>
</evidence>
<feature type="transmembrane region" description="Helical" evidence="9">
    <location>
        <begin position="264"/>
        <end position="284"/>
    </location>
</feature>
<keyword evidence="4" id="KW-1003">Cell membrane</keyword>
<dbReference type="SUPFAM" id="SSF81345">
    <property type="entry name" value="ABC transporter involved in vitamin B12 uptake, BtuC"/>
    <property type="match status" value="1"/>
</dbReference>
<proteinExistence type="inferred from homology"/>
<feature type="transmembrane region" description="Helical" evidence="9">
    <location>
        <begin position="37"/>
        <end position="55"/>
    </location>
</feature>